<gene>
    <name evidence="2" type="ORF">AVDCRST_MAG54-2510</name>
</gene>
<feature type="region of interest" description="Disordered" evidence="1">
    <location>
        <begin position="71"/>
        <end position="94"/>
    </location>
</feature>
<proteinExistence type="predicted"/>
<feature type="non-terminal residue" evidence="2">
    <location>
        <position position="94"/>
    </location>
</feature>
<accession>A0A6J4IVQ4</accession>
<sequence>DGEAPAHARGLRARAARLPRPDRRLRRCGPDLQRTHLPRGARRGRAAGLDRGRRGLPRGDLAAVGVDRVRRRRPGLPRRPRVGAVPQGPRRAGL</sequence>
<dbReference type="EMBL" id="CADCTH010000321">
    <property type="protein sequence ID" value="CAA9261624.1"/>
    <property type="molecule type" value="Genomic_DNA"/>
</dbReference>
<feature type="region of interest" description="Disordered" evidence="1">
    <location>
        <begin position="23"/>
        <end position="57"/>
    </location>
</feature>
<dbReference type="AlphaFoldDB" id="A0A6J4IVQ4"/>
<protein>
    <submittedName>
        <fullName evidence="2">Uncharacterized protein</fullName>
    </submittedName>
</protein>
<feature type="compositionally biased region" description="Basic residues" evidence="1">
    <location>
        <begin position="71"/>
        <end position="81"/>
    </location>
</feature>
<name>A0A6J4IVQ4_9PSEU</name>
<reference evidence="2" key="1">
    <citation type="submission" date="2020-02" db="EMBL/GenBank/DDBJ databases">
        <authorList>
            <person name="Meier V. D."/>
        </authorList>
    </citation>
    <scope>NUCLEOTIDE SEQUENCE</scope>
    <source>
        <strain evidence="2">AVDCRST_MAG54</strain>
    </source>
</reference>
<organism evidence="2">
    <name type="scientific">uncultured Actinomycetospora sp</name>
    <dbReference type="NCBI Taxonomy" id="1135996"/>
    <lineage>
        <taxon>Bacteria</taxon>
        <taxon>Bacillati</taxon>
        <taxon>Actinomycetota</taxon>
        <taxon>Actinomycetes</taxon>
        <taxon>Pseudonocardiales</taxon>
        <taxon>Pseudonocardiaceae</taxon>
        <taxon>Actinomycetospora</taxon>
        <taxon>environmental samples</taxon>
    </lineage>
</organism>
<feature type="compositionally biased region" description="Basic residues" evidence="1">
    <location>
        <begin position="36"/>
        <end position="45"/>
    </location>
</feature>
<evidence type="ECO:0000313" key="2">
    <source>
        <dbReference type="EMBL" id="CAA9261624.1"/>
    </source>
</evidence>
<evidence type="ECO:0000256" key="1">
    <source>
        <dbReference type="SAM" id="MobiDB-lite"/>
    </source>
</evidence>
<feature type="non-terminal residue" evidence="2">
    <location>
        <position position="1"/>
    </location>
</feature>